<gene>
    <name evidence="4" type="ORF">V466_23255</name>
</gene>
<sequence length="216" mass="23737">MHALIVVAHHDPRSLTHSLAKQVAQGIALDDPGHTFEIADLSAEGFDPRFSVADLAVHHREAPPPADVIAEQARVDRADAVVLVYPVYWWSMPALLKGWIDRVFTNGWAFDFTADAKLEKKLGHLRVHLIGVGGADARTYARHGYAEALKTQIDHGIFDYCGAQVVTSELLLESEIQDPAVHLDAAKSLGRELFAASRRLNPVRPVHPASPPDARR</sequence>
<name>A0A059KYE5_9PSED</name>
<dbReference type="InterPro" id="IPR029039">
    <property type="entry name" value="Flavoprotein-like_sf"/>
</dbReference>
<dbReference type="SUPFAM" id="SSF52218">
    <property type="entry name" value="Flavoproteins"/>
    <property type="match status" value="1"/>
</dbReference>
<dbReference type="RefSeq" id="WP_033060215.1">
    <property type="nucleotide sequence ID" value="NZ_AZQQ01000096.1"/>
</dbReference>
<evidence type="ECO:0000256" key="2">
    <source>
        <dbReference type="ARBA" id="ARBA00023002"/>
    </source>
</evidence>
<organism evidence="4 5">
    <name type="scientific">Pseudomonas mandelii PD30</name>
    <dbReference type="NCBI Taxonomy" id="1419583"/>
    <lineage>
        <taxon>Bacteria</taxon>
        <taxon>Pseudomonadati</taxon>
        <taxon>Pseudomonadota</taxon>
        <taxon>Gammaproteobacteria</taxon>
        <taxon>Pseudomonadales</taxon>
        <taxon>Pseudomonadaceae</taxon>
        <taxon>Pseudomonas</taxon>
    </lineage>
</organism>
<accession>A0A059KYE5</accession>
<dbReference type="InterPro" id="IPR051545">
    <property type="entry name" value="NAD(P)H_dehydrogenase_qn"/>
</dbReference>
<evidence type="ECO:0000259" key="3">
    <source>
        <dbReference type="Pfam" id="PF02525"/>
    </source>
</evidence>
<comment type="caution">
    <text evidence="4">The sequence shown here is derived from an EMBL/GenBank/DDBJ whole genome shotgun (WGS) entry which is preliminary data.</text>
</comment>
<evidence type="ECO:0000313" key="5">
    <source>
        <dbReference type="Proteomes" id="UP000026739"/>
    </source>
</evidence>
<dbReference type="Gene3D" id="3.40.50.360">
    <property type="match status" value="1"/>
</dbReference>
<proteinExistence type="inferred from homology"/>
<evidence type="ECO:0000256" key="1">
    <source>
        <dbReference type="ARBA" id="ARBA00006252"/>
    </source>
</evidence>
<comment type="similarity">
    <text evidence="1">Belongs to the NAD(P)H dehydrogenase (quinone) family.</text>
</comment>
<dbReference type="GO" id="GO:0005829">
    <property type="term" value="C:cytosol"/>
    <property type="evidence" value="ECO:0007669"/>
    <property type="project" value="TreeGrafter"/>
</dbReference>
<reference evidence="4 5" key="1">
    <citation type="submission" date="2013-12" db="EMBL/GenBank/DDBJ databases">
        <authorList>
            <person name="Formusa P.A."/>
            <person name="Habash M."/>
            <person name="Lee H."/>
            <person name="Trevors J.T."/>
        </authorList>
    </citation>
    <scope>NUCLEOTIDE SEQUENCE [LARGE SCALE GENOMIC DNA]</scope>
    <source>
        <strain evidence="4 5">PD30</strain>
    </source>
</reference>
<evidence type="ECO:0000313" key="4">
    <source>
        <dbReference type="EMBL" id="KDD66764.1"/>
    </source>
</evidence>
<dbReference type="Pfam" id="PF02525">
    <property type="entry name" value="Flavodoxin_2"/>
    <property type="match status" value="1"/>
</dbReference>
<dbReference type="InterPro" id="IPR003680">
    <property type="entry name" value="Flavodoxin_fold"/>
</dbReference>
<dbReference type="eggNOG" id="COG2249">
    <property type="taxonomic scope" value="Bacteria"/>
</dbReference>
<dbReference type="AlphaFoldDB" id="A0A059KYE5"/>
<dbReference type="FunFam" id="3.40.50.360:FF:000063">
    <property type="entry name" value="Probable NAD(P)H dehydrogenase"/>
    <property type="match status" value="1"/>
</dbReference>
<dbReference type="PANTHER" id="PTHR10204">
    <property type="entry name" value="NAD P H OXIDOREDUCTASE-RELATED"/>
    <property type="match status" value="1"/>
</dbReference>
<protein>
    <submittedName>
        <fullName evidence="4">NAD(P)H dehydrogenase</fullName>
    </submittedName>
</protein>
<feature type="domain" description="Flavodoxin-like fold" evidence="3">
    <location>
        <begin position="1"/>
        <end position="173"/>
    </location>
</feature>
<dbReference type="Proteomes" id="UP000026739">
    <property type="component" value="Unassembled WGS sequence"/>
</dbReference>
<dbReference type="EMBL" id="AZQQ01000096">
    <property type="protein sequence ID" value="KDD66764.1"/>
    <property type="molecule type" value="Genomic_DNA"/>
</dbReference>
<keyword evidence="2" id="KW-0560">Oxidoreductase</keyword>
<dbReference type="GO" id="GO:0003955">
    <property type="term" value="F:NAD(P)H dehydrogenase (quinone) activity"/>
    <property type="evidence" value="ECO:0007669"/>
    <property type="project" value="TreeGrafter"/>
</dbReference>
<dbReference type="PANTHER" id="PTHR10204:SF34">
    <property type="entry name" value="NAD(P)H DEHYDROGENASE [QUINONE] 1 ISOFORM 1"/>
    <property type="match status" value="1"/>
</dbReference>